<comment type="caution">
    <text evidence="1">The sequence shown here is derived from an EMBL/GenBank/DDBJ whole genome shotgun (WGS) entry which is preliminary data.</text>
</comment>
<dbReference type="AlphaFoldDB" id="A0A9W6LS23"/>
<gene>
    <name evidence="1" type="ORF">LMG27198_20440</name>
</gene>
<dbReference type="Proteomes" id="UP001144323">
    <property type="component" value="Unassembled WGS sequence"/>
</dbReference>
<dbReference type="PANTHER" id="PTHR12526:SF600">
    <property type="entry name" value="GLYCOSYL TRANSFERASE GROUP 1"/>
    <property type="match status" value="1"/>
</dbReference>
<evidence type="ECO:0000313" key="2">
    <source>
        <dbReference type="Proteomes" id="UP001144323"/>
    </source>
</evidence>
<evidence type="ECO:0000313" key="1">
    <source>
        <dbReference type="EMBL" id="GLI93052.1"/>
    </source>
</evidence>
<dbReference type="PANTHER" id="PTHR12526">
    <property type="entry name" value="GLYCOSYLTRANSFERASE"/>
    <property type="match status" value="1"/>
</dbReference>
<dbReference type="EMBL" id="BSEC01000001">
    <property type="protein sequence ID" value="GLI93052.1"/>
    <property type="molecule type" value="Genomic_DNA"/>
</dbReference>
<name>A0A9W6LS23_9HYPH</name>
<evidence type="ECO:0008006" key="3">
    <source>
        <dbReference type="Google" id="ProtNLM"/>
    </source>
</evidence>
<protein>
    <recommendedName>
        <fullName evidence="3">Glycosyltransferase</fullName>
    </recommendedName>
</protein>
<proteinExistence type="predicted"/>
<sequence length="412" mass="44790">MTDARAVFVTPVEPAMTGNGLAMRMGLFLSALSRFATVDVIVVPVVAGQTGGSLIEAVGARRHVVPTHEFIDTRYSLLMRMRDPNMRLAAFRAYGRPSLSSGLSPRVLDSIAGIIGDCKPDILHVGRSYLSEVVTLAPAGAVATLDLDEDDLSSFSSQAALARRQGDGDRADWLVQEGRACDMMIERFGHMFHRVCIASDRDARLLSRRRPDMAFTRIENAVDIPSRPIRRDDGSTLLFVGALGYAPNSEGLLWFADQVLPRLQAMRGGVPRLLIAGAGARRDLLALSRHSRIRLLGRVEDLSRLYAEATLALAPMRSGGGTRIKLLEAAAYGVASVYTEAAAEGLEWPLDSGGWRAGDAREFATACLAGLGNPAERRRRAMAARHWVRRRHARDHIVCTLAGTLKATLQRG</sequence>
<dbReference type="GO" id="GO:0016757">
    <property type="term" value="F:glycosyltransferase activity"/>
    <property type="evidence" value="ECO:0007669"/>
    <property type="project" value="TreeGrafter"/>
</dbReference>
<accession>A0A9W6LS23</accession>
<dbReference type="SUPFAM" id="SSF53756">
    <property type="entry name" value="UDP-Glycosyltransferase/glycogen phosphorylase"/>
    <property type="match status" value="1"/>
</dbReference>
<dbReference type="Pfam" id="PF13692">
    <property type="entry name" value="Glyco_trans_1_4"/>
    <property type="match status" value="1"/>
</dbReference>
<keyword evidence="2" id="KW-1185">Reference proteome</keyword>
<reference evidence="1" key="1">
    <citation type="journal article" date="2023" name="Int. J. Syst. Evol. Microbiol.">
        <title>Methylocystis iwaonis sp. nov., a type II methane-oxidizing bacterium from surface soil of a rice paddy field in Japan, and emended description of the genus Methylocystis (ex Whittenbury et al. 1970) Bowman et al. 1993.</title>
        <authorList>
            <person name="Kaise H."/>
            <person name="Sawadogo J.B."/>
            <person name="Alam M.S."/>
            <person name="Ueno C."/>
            <person name="Dianou D."/>
            <person name="Shinjo R."/>
            <person name="Asakawa S."/>
        </authorList>
    </citation>
    <scope>NUCLEOTIDE SEQUENCE</scope>
    <source>
        <strain evidence="1">LMG27198</strain>
    </source>
</reference>
<organism evidence="1 2">
    <name type="scientific">Methylocystis echinoides</name>
    <dbReference type="NCBI Taxonomy" id="29468"/>
    <lineage>
        <taxon>Bacteria</taxon>
        <taxon>Pseudomonadati</taxon>
        <taxon>Pseudomonadota</taxon>
        <taxon>Alphaproteobacteria</taxon>
        <taxon>Hyphomicrobiales</taxon>
        <taxon>Methylocystaceae</taxon>
        <taxon>Methylocystis</taxon>
    </lineage>
</organism>
<dbReference type="Gene3D" id="3.40.50.2000">
    <property type="entry name" value="Glycogen Phosphorylase B"/>
    <property type="match status" value="1"/>
</dbReference>
<dbReference type="RefSeq" id="WP_281802639.1">
    <property type="nucleotide sequence ID" value="NZ_BSEC01000001.1"/>
</dbReference>